<proteinExistence type="predicted"/>
<evidence type="ECO:0000313" key="2">
    <source>
        <dbReference type="Proteomes" id="UP000789739"/>
    </source>
</evidence>
<reference evidence="1" key="1">
    <citation type="submission" date="2021-06" db="EMBL/GenBank/DDBJ databases">
        <authorList>
            <person name="Kallberg Y."/>
            <person name="Tangrot J."/>
            <person name="Rosling A."/>
        </authorList>
    </citation>
    <scope>NUCLEOTIDE SEQUENCE</scope>
    <source>
        <strain evidence="1">BR232B</strain>
    </source>
</reference>
<dbReference type="Proteomes" id="UP000789739">
    <property type="component" value="Unassembled WGS sequence"/>
</dbReference>
<sequence>NPLLQGHVEFKVMRYDGSNGRIDLIIEIPSASKIIIIEFKVVKIDFLNIVGANRLQKALSLESYLHTHDVLQIPFGHWDAIKIGNEKRAGKSINQWIKLPGGPADQLVSYWNGNNVANMHMQRHVSAYLVVIVGSHK</sequence>
<feature type="non-terminal residue" evidence="1">
    <location>
        <position position="1"/>
    </location>
</feature>
<name>A0A9N9EL61_9GLOM</name>
<evidence type="ECO:0000313" key="1">
    <source>
        <dbReference type="EMBL" id="CAG8679909.1"/>
    </source>
</evidence>
<accession>A0A9N9EL61</accession>
<protein>
    <submittedName>
        <fullName evidence="1">2986_t:CDS:1</fullName>
    </submittedName>
</protein>
<dbReference type="EMBL" id="CAJVPI010006722">
    <property type="protein sequence ID" value="CAG8679909.1"/>
    <property type="molecule type" value="Genomic_DNA"/>
</dbReference>
<comment type="caution">
    <text evidence="1">The sequence shown here is derived from an EMBL/GenBank/DDBJ whole genome shotgun (WGS) entry which is preliminary data.</text>
</comment>
<feature type="non-terminal residue" evidence="1">
    <location>
        <position position="137"/>
    </location>
</feature>
<organism evidence="1 2">
    <name type="scientific">Paraglomus brasilianum</name>
    <dbReference type="NCBI Taxonomy" id="144538"/>
    <lineage>
        <taxon>Eukaryota</taxon>
        <taxon>Fungi</taxon>
        <taxon>Fungi incertae sedis</taxon>
        <taxon>Mucoromycota</taxon>
        <taxon>Glomeromycotina</taxon>
        <taxon>Glomeromycetes</taxon>
        <taxon>Paraglomerales</taxon>
        <taxon>Paraglomeraceae</taxon>
        <taxon>Paraglomus</taxon>
    </lineage>
</organism>
<dbReference type="AlphaFoldDB" id="A0A9N9EL61"/>
<keyword evidence="2" id="KW-1185">Reference proteome</keyword>
<gene>
    <name evidence="1" type="ORF">PBRASI_LOCUS11747</name>
</gene>